<dbReference type="EMBL" id="BKCN01000003">
    <property type="protein sequence ID" value="GER03402.1"/>
    <property type="molecule type" value="Genomic_DNA"/>
</dbReference>
<proteinExistence type="predicted"/>
<sequence length="70" mass="7369">MKRGKNLQPKGQAGALKGRRQARHRIGKADIPNRPRLDKILDGQGKSIPKGGMGRAVEVEAKGATAKAGA</sequence>
<feature type="compositionally biased region" description="Basic residues" evidence="1">
    <location>
        <begin position="17"/>
        <end position="26"/>
    </location>
</feature>
<evidence type="ECO:0000313" key="2">
    <source>
        <dbReference type="EMBL" id="GER03402.1"/>
    </source>
</evidence>
<comment type="caution">
    <text evidence="2">The sequence shown here is derived from an EMBL/GenBank/DDBJ whole genome shotgun (WGS) entry which is preliminary data.</text>
</comment>
<organism evidence="2 3">
    <name type="scientific">Iodidimonas nitroreducens</name>
    <dbReference type="NCBI Taxonomy" id="1236968"/>
    <lineage>
        <taxon>Bacteria</taxon>
        <taxon>Pseudomonadati</taxon>
        <taxon>Pseudomonadota</taxon>
        <taxon>Alphaproteobacteria</taxon>
        <taxon>Iodidimonadales</taxon>
        <taxon>Iodidimonadaceae</taxon>
        <taxon>Iodidimonas</taxon>
    </lineage>
</organism>
<reference evidence="2 3" key="1">
    <citation type="submission" date="2019-09" db="EMBL/GenBank/DDBJ databases">
        <title>NBRP : Genome information of microbial organism related human and environment.</title>
        <authorList>
            <person name="Hattori M."/>
            <person name="Oshima K."/>
            <person name="Inaba H."/>
            <person name="Suda W."/>
            <person name="Sakamoto M."/>
            <person name="Iino T."/>
            <person name="Kitahara M."/>
            <person name="Oshida Y."/>
            <person name="Iida T."/>
            <person name="Kudo T."/>
            <person name="Itoh T."/>
            <person name="Ohkuma M."/>
        </authorList>
    </citation>
    <scope>NUCLEOTIDE SEQUENCE [LARGE SCALE GENOMIC DNA]</scope>
    <source>
        <strain evidence="2 3">Q-1</strain>
    </source>
</reference>
<evidence type="ECO:0000313" key="3">
    <source>
        <dbReference type="Proteomes" id="UP000324996"/>
    </source>
</evidence>
<accession>A0A5A7N529</accession>
<dbReference type="Proteomes" id="UP000324996">
    <property type="component" value="Unassembled WGS sequence"/>
</dbReference>
<name>A0A5A7N529_9PROT</name>
<protein>
    <submittedName>
        <fullName evidence="2">Uncharacterized protein</fullName>
    </submittedName>
</protein>
<keyword evidence="3" id="KW-1185">Reference proteome</keyword>
<feature type="region of interest" description="Disordered" evidence="1">
    <location>
        <begin position="1"/>
        <end position="54"/>
    </location>
</feature>
<feature type="compositionally biased region" description="Basic and acidic residues" evidence="1">
    <location>
        <begin position="27"/>
        <end position="41"/>
    </location>
</feature>
<evidence type="ECO:0000256" key="1">
    <source>
        <dbReference type="SAM" id="MobiDB-lite"/>
    </source>
</evidence>
<dbReference type="AlphaFoldDB" id="A0A5A7N529"/>
<gene>
    <name evidence="2" type="ORF">JCM17846_10840</name>
</gene>